<protein>
    <submittedName>
        <fullName evidence="1">Uncharacterized protein</fullName>
    </submittedName>
</protein>
<dbReference type="Gene3D" id="3.40.1260.10">
    <property type="entry name" value="DsrEFH-like"/>
    <property type="match status" value="1"/>
</dbReference>
<dbReference type="EMBL" id="CADCTU010000700">
    <property type="protein sequence ID" value="CAA9345639.1"/>
    <property type="molecule type" value="Genomic_DNA"/>
</dbReference>
<sequence length="263" mass="27996">MALPEVLFWSRAGVIFRDRRAGPRRASPPQPVEPIVSRESGQVQVTAAPRRAFLGRLAASIVALGATGRPAAAAGHASGGSPVADDTWTARLTGKHKAVFDAPEVSGGVVVANAWVFLHSYTTARSLRDADLSAVVVIRHAAIPLVLDDAMWAKYDVGRHAKLKDPATKKWARRNVFWKAAVGDDANAAYTLDALRARGVILLGCELAVKRMIGSIAKRTDQPPAAVGEELRAHLIPGLELAPSGIYAVTRAQEVGCSYVRST</sequence>
<dbReference type="AlphaFoldDB" id="A0A6J4M1N9"/>
<accession>A0A6J4M1N9</accession>
<gene>
    <name evidence="1" type="ORF">AVDCRST_MAG11-3207</name>
</gene>
<name>A0A6J4M1N9_9BACT</name>
<evidence type="ECO:0000313" key="1">
    <source>
        <dbReference type="EMBL" id="CAA9345639.1"/>
    </source>
</evidence>
<proteinExistence type="predicted"/>
<organism evidence="1">
    <name type="scientific">uncultured Gemmatimonadaceae bacterium</name>
    <dbReference type="NCBI Taxonomy" id="246130"/>
    <lineage>
        <taxon>Bacteria</taxon>
        <taxon>Pseudomonadati</taxon>
        <taxon>Gemmatimonadota</taxon>
        <taxon>Gemmatimonadia</taxon>
        <taxon>Gemmatimonadales</taxon>
        <taxon>Gemmatimonadaceae</taxon>
        <taxon>environmental samples</taxon>
    </lineage>
</organism>
<reference evidence="1" key="1">
    <citation type="submission" date="2020-02" db="EMBL/GenBank/DDBJ databases">
        <authorList>
            <person name="Meier V. D."/>
        </authorList>
    </citation>
    <scope>NUCLEOTIDE SEQUENCE</scope>
    <source>
        <strain evidence="1">AVDCRST_MAG11</strain>
    </source>
</reference>
<dbReference type="InterPro" id="IPR027396">
    <property type="entry name" value="DsrEFH-like"/>
</dbReference>